<dbReference type="SUPFAM" id="SSF55816">
    <property type="entry name" value="5'-nucleotidase (syn. UDP-sugar hydrolase), C-terminal domain"/>
    <property type="match status" value="1"/>
</dbReference>
<dbReference type="InterPro" id="IPR036907">
    <property type="entry name" value="5'-Nucleotdase_C_sf"/>
</dbReference>
<keyword evidence="6" id="KW-1185">Reference proteome</keyword>
<dbReference type="GO" id="GO:0016787">
    <property type="term" value="F:hydrolase activity"/>
    <property type="evidence" value="ECO:0007669"/>
    <property type="project" value="InterPro"/>
</dbReference>
<dbReference type="PANTHER" id="PTHR11575:SF22">
    <property type="entry name" value="ADL392WP"/>
    <property type="match status" value="1"/>
</dbReference>
<dbReference type="InterPro" id="IPR029052">
    <property type="entry name" value="Metallo-depent_PP-like"/>
</dbReference>
<dbReference type="SUPFAM" id="SSF56300">
    <property type="entry name" value="Metallo-dependent phosphatases"/>
    <property type="match status" value="1"/>
</dbReference>
<dbReference type="InterPro" id="IPR006179">
    <property type="entry name" value="5_nucleotidase/apyrase"/>
</dbReference>
<proteinExistence type="predicted"/>
<dbReference type="OrthoDB" id="7722975at2759"/>
<evidence type="ECO:0000313" key="5">
    <source>
        <dbReference type="EMBL" id="KAG0651225.1"/>
    </source>
</evidence>
<accession>A0A9P7AZN7</accession>
<dbReference type="InterPro" id="IPR014485">
    <property type="entry name" value="Pesterase_C1039"/>
</dbReference>
<dbReference type="PROSITE" id="PS51257">
    <property type="entry name" value="PROKAR_LIPOPROTEIN"/>
    <property type="match status" value="1"/>
</dbReference>
<dbReference type="FunFam" id="3.60.21.10:FF:000043">
    <property type="entry name" value="Ser/Thr protein phosphatase family"/>
    <property type="match status" value="1"/>
</dbReference>
<dbReference type="EMBL" id="VNKQ01000004">
    <property type="protein sequence ID" value="KAG0651225.1"/>
    <property type="molecule type" value="Genomic_DNA"/>
</dbReference>
<feature type="signal peptide" evidence="2">
    <location>
        <begin position="1"/>
        <end position="20"/>
    </location>
</feature>
<dbReference type="AlphaFoldDB" id="A0A9P7AZN7"/>
<comment type="caution">
    <text evidence="5">The sequence shown here is derived from an EMBL/GenBank/DDBJ whole genome shotgun (WGS) entry which is preliminary data.</text>
</comment>
<gene>
    <name evidence="5" type="ORF">D0Z07_1945</name>
</gene>
<keyword evidence="2" id="KW-0732">Signal</keyword>
<feature type="chain" id="PRO_5040328680" description="Calcineurin-like phosphoesterase domain-containing protein" evidence="2">
    <location>
        <begin position="21"/>
        <end position="661"/>
    </location>
</feature>
<evidence type="ECO:0000256" key="1">
    <source>
        <dbReference type="SAM" id="MobiDB-lite"/>
    </source>
</evidence>
<dbReference type="GO" id="GO:0005829">
    <property type="term" value="C:cytosol"/>
    <property type="evidence" value="ECO:0007669"/>
    <property type="project" value="TreeGrafter"/>
</dbReference>
<evidence type="ECO:0008006" key="7">
    <source>
        <dbReference type="Google" id="ProtNLM"/>
    </source>
</evidence>
<feature type="region of interest" description="Disordered" evidence="1">
    <location>
        <begin position="549"/>
        <end position="581"/>
    </location>
</feature>
<dbReference type="Proteomes" id="UP000785200">
    <property type="component" value="Unassembled WGS sequence"/>
</dbReference>
<dbReference type="GO" id="GO:0005576">
    <property type="term" value="C:extracellular region"/>
    <property type="evidence" value="ECO:0007669"/>
    <property type="project" value="UniProtKB-ARBA"/>
</dbReference>
<name>A0A9P7AZN7_9HELO</name>
<dbReference type="GO" id="GO:0009166">
    <property type="term" value="P:nucleotide catabolic process"/>
    <property type="evidence" value="ECO:0007669"/>
    <property type="project" value="InterPro"/>
</dbReference>
<dbReference type="Pfam" id="PF00149">
    <property type="entry name" value="Metallophos"/>
    <property type="match status" value="1"/>
</dbReference>
<organism evidence="5 6">
    <name type="scientific">Hyphodiscus hymeniophilus</name>
    <dbReference type="NCBI Taxonomy" id="353542"/>
    <lineage>
        <taxon>Eukaryota</taxon>
        <taxon>Fungi</taxon>
        <taxon>Dikarya</taxon>
        <taxon>Ascomycota</taxon>
        <taxon>Pezizomycotina</taxon>
        <taxon>Leotiomycetes</taxon>
        <taxon>Helotiales</taxon>
        <taxon>Hyphodiscaceae</taxon>
        <taxon>Hyphodiscus</taxon>
    </lineage>
</organism>
<evidence type="ECO:0000313" key="6">
    <source>
        <dbReference type="Proteomes" id="UP000785200"/>
    </source>
</evidence>
<dbReference type="CDD" id="cd07407">
    <property type="entry name" value="MPP_YHR202W_N"/>
    <property type="match status" value="1"/>
</dbReference>
<feature type="compositionally biased region" description="Polar residues" evidence="1">
    <location>
        <begin position="570"/>
        <end position="581"/>
    </location>
</feature>
<dbReference type="Pfam" id="PF21953">
    <property type="entry name" value="NadN_nucleosid_C"/>
    <property type="match status" value="1"/>
</dbReference>
<sequence length="661" mass="72478">MRSSIFFKIVAAAAVGSVLACESCYSPANEVIHERHVRRMQPGAQDATVGPRAPLEWGQLNFLHTTDTHGWLEGHLKEQNYGADWGDFVSFSRHMQQKAGNLGVDLLLVDTGDLHDGNGLSDAVSPNGLLSNPIFDEIEYDVLTIGNHELYLTDIAYETFSNFSKVWGTKYVTSNVQIINPNTGVFEYIGNQYRYFTTAHGLRIMTFGVLYDFTGNSNVSKVIKAATMVQQQWFLDAVNYDEPIDLFLLIGHNPVRTTDYSNTLGLVQKTIRSMRPSTPVQIFGGHSHIRDFQVYDESSTALESGRYCETLGWLSMSGINSSTFTGNIKPRGVANPSRKPSNTSTNGLVYSRRYLDWNRLTFEYHATNSQASTFDYHSGLRVTGDITDVRKELNLSALYGCAPATYCESCQKFGAPGNIFSLTSIALGATVVNASRSTVPRYIIVNTGSIRFDLVKGPFTYDDSFIVSPFTDAFQYIANVPYSMAKNVINGLNGAAVQDKRNSAGSLFGSMPLPSSKDSCLDPTLGLEGETESDLKARGITRRQTTVSPGYVTSDDFGTDGDDTPHSEIPSYSQPNYAQGNASFPTDGTTPDVVDVIFLDYFASTVVSILNKLGGTYTIADVSYYLDPSFTTQSYLPAYAKMAWQANVPNCPVGEGVGFSD</sequence>
<feature type="domain" description="Calcineurin-like phosphoesterase" evidence="3">
    <location>
        <begin position="61"/>
        <end position="289"/>
    </location>
</feature>
<dbReference type="Gene3D" id="3.90.780.10">
    <property type="entry name" value="5'-Nucleotidase, C-terminal domain"/>
    <property type="match status" value="2"/>
</dbReference>
<evidence type="ECO:0000259" key="3">
    <source>
        <dbReference type="Pfam" id="PF00149"/>
    </source>
</evidence>
<dbReference type="PIRSF" id="PIRSF017316">
    <property type="entry name" value="Pesterase_C1039"/>
    <property type="match status" value="1"/>
</dbReference>
<feature type="domain" description="Putative 5'-nucleotidase C-terminal" evidence="4">
    <location>
        <begin position="405"/>
        <end position="607"/>
    </location>
</feature>
<dbReference type="PANTHER" id="PTHR11575">
    <property type="entry name" value="5'-NUCLEOTIDASE-RELATED"/>
    <property type="match status" value="1"/>
</dbReference>
<protein>
    <recommendedName>
        <fullName evidence="7">Calcineurin-like phosphoesterase domain-containing protein</fullName>
    </recommendedName>
</protein>
<evidence type="ECO:0000259" key="4">
    <source>
        <dbReference type="Pfam" id="PF21953"/>
    </source>
</evidence>
<dbReference type="InterPro" id="IPR041823">
    <property type="entry name" value="YHR202W_N"/>
</dbReference>
<reference evidence="5" key="1">
    <citation type="submission" date="2019-07" db="EMBL/GenBank/DDBJ databases">
        <title>Hyphodiscus hymeniophilus genome sequencing and assembly.</title>
        <authorList>
            <person name="Kramer G."/>
            <person name="Nodwell J."/>
        </authorList>
    </citation>
    <scope>NUCLEOTIDE SEQUENCE</scope>
    <source>
        <strain evidence="5">ATCC 34498</strain>
    </source>
</reference>
<dbReference type="InterPro" id="IPR053828">
    <property type="entry name" value="Nucleosidase_C"/>
</dbReference>
<dbReference type="InterPro" id="IPR004843">
    <property type="entry name" value="Calcineurin-like_PHP"/>
</dbReference>
<dbReference type="Gene3D" id="3.60.21.10">
    <property type="match status" value="1"/>
</dbReference>
<evidence type="ECO:0000256" key="2">
    <source>
        <dbReference type="SAM" id="SignalP"/>
    </source>
</evidence>